<keyword evidence="2 6" id="KW-0238">DNA-binding</keyword>
<evidence type="ECO:0000259" key="5">
    <source>
        <dbReference type="PROSITE" id="PS01124"/>
    </source>
</evidence>
<keyword evidence="1" id="KW-0805">Transcription regulation</keyword>
<feature type="domain" description="HTH araC/xylS-type" evidence="5">
    <location>
        <begin position="199"/>
        <end position="296"/>
    </location>
</feature>
<comment type="caution">
    <text evidence="6">The sequence shown here is derived from an EMBL/GenBank/DDBJ whole genome shotgun (WGS) entry which is preliminary data.</text>
</comment>
<keyword evidence="7" id="KW-1185">Reference proteome</keyword>
<organism evidence="6 7">
    <name type="scientific">Acidovorax soli</name>
    <dbReference type="NCBI Taxonomy" id="592050"/>
    <lineage>
        <taxon>Bacteria</taxon>
        <taxon>Pseudomonadati</taxon>
        <taxon>Pseudomonadota</taxon>
        <taxon>Betaproteobacteria</taxon>
        <taxon>Burkholderiales</taxon>
        <taxon>Comamonadaceae</taxon>
        <taxon>Acidovorax</taxon>
    </lineage>
</organism>
<dbReference type="Pfam" id="PF12833">
    <property type="entry name" value="HTH_18"/>
    <property type="match status" value="1"/>
</dbReference>
<dbReference type="EMBL" id="JACHLK010000001">
    <property type="protein sequence ID" value="MBB6557851.1"/>
    <property type="molecule type" value="Genomic_DNA"/>
</dbReference>
<proteinExistence type="predicted"/>
<name>A0A7X0U798_9BURK</name>
<dbReference type="AlphaFoldDB" id="A0A7X0U798"/>
<dbReference type="PROSITE" id="PS01124">
    <property type="entry name" value="HTH_ARAC_FAMILY_2"/>
    <property type="match status" value="1"/>
</dbReference>
<dbReference type="SMART" id="SM00342">
    <property type="entry name" value="HTH_ARAC"/>
    <property type="match status" value="1"/>
</dbReference>
<reference evidence="6 7" key="1">
    <citation type="submission" date="2020-08" db="EMBL/GenBank/DDBJ databases">
        <title>Functional genomics of gut bacteria from endangered species of beetles.</title>
        <authorList>
            <person name="Carlos-Shanley C."/>
        </authorList>
    </citation>
    <scope>NUCLEOTIDE SEQUENCE [LARGE SCALE GENOMIC DNA]</scope>
    <source>
        <strain evidence="6 7">S00198</strain>
    </source>
</reference>
<evidence type="ECO:0000256" key="2">
    <source>
        <dbReference type="ARBA" id="ARBA00023125"/>
    </source>
</evidence>
<dbReference type="RefSeq" id="WP_260420058.1">
    <property type="nucleotide sequence ID" value="NZ_JACHLK010000001.1"/>
</dbReference>
<dbReference type="GO" id="GO:0003700">
    <property type="term" value="F:DNA-binding transcription factor activity"/>
    <property type="evidence" value="ECO:0007669"/>
    <property type="project" value="InterPro"/>
</dbReference>
<dbReference type="Proteomes" id="UP000575083">
    <property type="component" value="Unassembled WGS sequence"/>
</dbReference>
<gene>
    <name evidence="6" type="ORF">HNP48_000515</name>
</gene>
<evidence type="ECO:0000256" key="4">
    <source>
        <dbReference type="SAM" id="MobiDB-lite"/>
    </source>
</evidence>
<dbReference type="Pfam" id="PF02311">
    <property type="entry name" value="AraC_binding"/>
    <property type="match status" value="1"/>
</dbReference>
<protein>
    <submittedName>
        <fullName evidence="6">AraC-like DNA-binding protein</fullName>
    </submittedName>
</protein>
<dbReference type="InterPro" id="IPR003313">
    <property type="entry name" value="AraC-bd"/>
</dbReference>
<dbReference type="GO" id="GO:0043565">
    <property type="term" value="F:sequence-specific DNA binding"/>
    <property type="evidence" value="ECO:0007669"/>
    <property type="project" value="InterPro"/>
</dbReference>
<dbReference type="InterPro" id="IPR009057">
    <property type="entry name" value="Homeodomain-like_sf"/>
</dbReference>
<accession>A0A7X0U798</accession>
<evidence type="ECO:0000313" key="7">
    <source>
        <dbReference type="Proteomes" id="UP000575083"/>
    </source>
</evidence>
<evidence type="ECO:0000256" key="3">
    <source>
        <dbReference type="ARBA" id="ARBA00023163"/>
    </source>
</evidence>
<dbReference type="SUPFAM" id="SSF46689">
    <property type="entry name" value="Homeodomain-like"/>
    <property type="match status" value="2"/>
</dbReference>
<dbReference type="InterPro" id="IPR018060">
    <property type="entry name" value="HTH_AraC"/>
</dbReference>
<sequence length="300" mass="32094">MHAGDPSASSSSSSSQPSQRDWAEMRPLASGGVTLLNAHFTQHRFERHSHEAYSIGVTRSGVQTFACRGARHASLAGDVILFNPDEPHDGSRGTDAGFGYSILYVDAALVHAWMGDRDAAGGGGDGNRMATRYFKAPLVHDPEGALLLQQAVAAVAERQESLHGEERTAAAMVALLGRHGELRRPWAATGLDAGRQRMSLVREYLDAHFADDVTVQALATQAGLSRAHLTRAFTATYGMAPHAYLNMVRIRQAQAALRRGGALADVAAACGFADQSHLTRRFKGQVGVAPARWLAQMQSG</sequence>
<feature type="compositionally biased region" description="Low complexity" evidence="4">
    <location>
        <begin position="1"/>
        <end position="19"/>
    </location>
</feature>
<evidence type="ECO:0000313" key="6">
    <source>
        <dbReference type="EMBL" id="MBB6557851.1"/>
    </source>
</evidence>
<dbReference type="PANTHER" id="PTHR46796:SF2">
    <property type="entry name" value="TRANSCRIPTIONAL REGULATORY PROTEIN"/>
    <property type="match status" value="1"/>
</dbReference>
<dbReference type="SUPFAM" id="SSF51215">
    <property type="entry name" value="Regulatory protein AraC"/>
    <property type="match status" value="1"/>
</dbReference>
<keyword evidence="3" id="KW-0804">Transcription</keyword>
<dbReference type="InterPro" id="IPR037923">
    <property type="entry name" value="HTH-like"/>
</dbReference>
<evidence type="ECO:0000256" key="1">
    <source>
        <dbReference type="ARBA" id="ARBA00023015"/>
    </source>
</evidence>
<feature type="region of interest" description="Disordered" evidence="4">
    <location>
        <begin position="1"/>
        <end position="22"/>
    </location>
</feature>
<dbReference type="InterPro" id="IPR050204">
    <property type="entry name" value="AraC_XylS_family_regulators"/>
</dbReference>
<dbReference type="Gene3D" id="1.10.10.60">
    <property type="entry name" value="Homeodomain-like"/>
    <property type="match status" value="1"/>
</dbReference>
<dbReference type="PANTHER" id="PTHR46796">
    <property type="entry name" value="HTH-TYPE TRANSCRIPTIONAL ACTIVATOR RHAS-RELATED"/>
    <property type="match status" value="1"/>
</dbReference>